<protein>
    <submittedName>
        <fullName evidence="2">Dihydrofolate reductase</fullName>
    </submittedName>
</protein>
<dbReference type="Proteomes" id="UP000199629">
    <property type="component" value="Unassembled WGS sequence"/>
</dbReference>
<dbReference type="SUPFAM" id="SSF53597">
    <property type="entry name" value="Dihydrofolate reductase-like"/>
    <property type="match status" value="1"/>
</dbReference>
<organism evidence="2 3">
    <name type="scientific">Micromonospora chaiyaphumensis</name>
    <dbReference type="NCBI Taxonomy" id="307119"/>
    <lineage>
        <taxon>Bacteria</taxon>
        <taxon>Bacillati</taxon>
        <taxon>Actinomycetota</taxon>
        <taxon>Actinomycetes</taxon>
        <taxon>Micromonosporales</taxon>
        <taxon>Micromonosporaceae</taxon>
        <taxon>Micromonospora</taxon>
    </lineage>
</organism>
<feature type="domain" description="Bacterial bifunctional deaminase-reductase C-terminal" evidence="1">
    <location>
        <begin position="1"/>
        <end position="184"/>
    </location>
</feature>
<dbReference type="EMBL" id="FMCS01000003">
    <property type="protein sequence ID" value="SCE90294.1"/>
    <property type="molecule type" value="Genomic_DNA"/>
</dbReference>
<gene>
    <name evidence="2" type="ORF">GA0070214_103140</name>
</gene>
<proteinExistence type="predicted"/>
<dbReference type="AlphaFoldDB" id="A0A1C4W236"/>
<reference evidence="3" key="1">
    <citation type="submission" date="2016-06" db="EMBL/GenBank/DDBJ databases">
        <authorList>
            <person name="Varghese N."/>
            <person name="Submissions Spin"/>
        </authorList>
    </citation>
    <scope>NUCLEOTIDE SEQUENCE [LARGE SCALE GENOMIC DNA]</scope>
    <source>
        <strain evidence="3">DSM 45246</strain>
    </source>
</reference>
<dbReference type="GO" id="GO:0009231">
    <property type="term" value="P:riboflavin biosynthetic process"/>
    <property type="evidence" value="ECO:0007669"/>
    <property type="project" value="InterPro"/>
</dbReference>
<dbReference type="Pfam" id="PF01872">
    <property type="entry name" value="RibD_C"/>
    <property type="match status" value="1"/>
</dbReference>
<name>A0A1C4W236_9ACTN</name>
<evidence type="ECO:0000259" key="1">
    <source>
        <dbReference type="Pfam" id="PF01872"/>
    </source>
</evidence>
<evidence type="ECO:0000313" key="3">
    <source>
        <dbReference type="Proteomes" id="UP000199629"/>
    </source>
</evidence>
<accession>A0A1C4W236</accession>
<dbReference type="GO" id="GO:0008703">
    <property type="term" value="F:5-amino-6-(5-phosphoribosylamino)uracil reductase activity"/>
    <property type="evidence" value="ECO:0007669"/>
    <property type="project" value="InterPro"/>
</dbReference>
<sequence length="201" mass="21991">MQTSADGYVEAADPAVRWPVWDWGQHWPWDDELKRDFNDTLRAVDRILLSRKLAEEGYIDHWARSAADHPDEPDYAFARKVGEAEKIVFSTAEGLRLPWPRTRLAGGGLAETIARLKAEPGGDMIAFGGTGFAAALAAAGVVDEYQFYVNPTAVGRGQSLFRSVAGGLRLTLVRSKSYACGIVVNTYTPAETAQPVHPGMR</sequence>
<dbReference type="InterPro" id="IPR024072">
    <property type="entry name" value="DHFR-like_dom_sf"/>
</dbReference>
<dbReference type="Gene3D" id="3.40.430.10">
    <property type="entry name" value="Dihydrofolate Reductase, subunit A"/>
    <property type="match status" value="1"/>
</dbReference>
<dbReference type="InterPro" id="IPR002734">
    <property type="entry name" value="RibDG_C"/>
</dbReference>
<keyword evidence="3" id="KW-1185">Reference proteome</keyword>
<evidence type="ECO:0000313" key="2">
    <source>
        <dbReference type="EMBL" id="SCE90294.1"/>
    </source>
</evidence>